<name>A0A423I832_9PSED</name>
<evidence type="ECO:0000256" key="2">
    <source>
        <dbReference type="ARBA" id="ARBA00022475"/>
    </source>
</evidence>
<comment type="subcellular location">
    <subcellularLocation>
        <location evidence="1">Cell membrane</location>
        <topology evidence="1">Multi-pass membrane protein</topology>
    </subcellularLocation>
</comment>
<evidence type="ECO:0000259" key="7">
    <source>
        <dbReference type="Pfam" id="PF02706"/>
    </source>
</evidence>
<sequence length="265" mass="28742">MHDPEVKNDVEAFTFVSLLKFLTQGWKFITAGAVLGLVGASAYLWVTPSEYEASAIIKMAENRGLDGDGTPISNQIESATSVIARLNSPAAYSGEVLRECGLDDVPEAKQRMTRLARYTAEGQPAFLMVNVRARGAELASKCAEGIFELVRQQQDVLSQPGRERLSQMVADLHKSRQAHLDALGGGGGLAEGMAIYLAHRDAINKIEAVLRRYEYALGYMPTQLISVYPIPKAVFPRQTPVILLGLITGLLVGLLAACLRRVGKS</sequence>
<accession>A0A423I832</accession>
<keyword evidence="4 6" id="KW-1133">Transmembrane helix</keyword>
<dbReference type="GO" id="GO:0005886">
    <property type="term" value="C:plasma membrane"/>
    <property type="evidence" value="ECO:0007669"/>
    <property type="project" value="UniProtKB-SubCell"/>
</dbReference>
<evidence type="ECO:0000256" key="4">
    <source>
        <dbReference type="ARBA" id="ARBA00022989"/>
    </source>
</evidence>
<dbReference type="EMBL" id="MOBN01000049">
    <property type="protein sequence ID" value="RON21617.1"/>
    <property type="molecule type" value="Genomic_DNA"/>
</dbReference>
<evidence type="ECO:0000313" key="8">
    <source>
        <dbReference type="EMBL" id="RON21617.1"/>
    </source>
</evidence>
<organism evidence="8 9">
    <name type="scientific">Pseudomonas lini</name>
    <dbReference type="NCBI Taxonomy" id="163011"/>
    <lineage>
        <taxon>Bacteria</taxon>
        <taxon>Pseudomonadati</taxon>
        <taxon>Pseudomonadota</taxon>
        <taxon>Gammaproteobacteria</taxon>
        <taxon>Pseudomonadales</taxon>
        <taxon>Pseudomonadaceae</taxon>
        <taxon>Pseudomonas</taxon>
    </lineage>
</organism>
<keyword evidence="5 6" id="KW-0472">Membrane</keyword>
<feature type="domain" description="Polysaccharide chain length determinant N-terminal" evidence="7">
    <location>
        <begin position="13"/>
        <end position="67"/>
    </location>
</feature>
<gene>
    <name evidence="8" type="ORF">BK663_28735</name>
</gene>
<evidence type="ECO:0000256" key="1">
    <source>
        <dbReference type="ARBA" id="ARBA00004651"/>
    </source>
</evidence>
<evidence type="ECO:0000256" key="5">
    <source>
        <dbReference type="ARBA" id="ARBA00023136"/>
    </source>
</evidence>
<evidence type="ECO:0000256" key="6">
    <source>
        <dbReference type="SAM" id="Phobius"/>
    </source>
</evidence>
<protein>
    <recommendedName>
        <fullName evidence="7">Polysaccharide chain length determinant N-terminal domain-containing protein</fullName>
    </recommendedName>
</protein>
<evidence type="ECO:0000313" key="9">
    <source>
        <dbReference type="Proteomes" id="UP000284168"/>
    </source>
</evidence>
<proteinExistence type="predicted"/>
<dbReference type="RefSeq" id="WP_123723159.1">
    <property type="nucleotide sequence ID" value="NZ_MOBN01000049.1"/>
</dbReference>
<dbReference type="Proteomes" id="UP000284168">
    <property type="component" value="Unassembled WGS sequence"/>
</dbReference>
<feature type="transmembrane region" description="Helical" evidence="6">
    <location>
        <begin position="241"/>
        <end position="259"/>
    </location>
</feature>
<keyword evidence="3 6" id="KW-0812">Transmembrane</keyword>
<keyword evidence="2" id="KW-1003">Cell membrane</keyword>
<reference evidence="8 9" key="1">
    <citation type="submission" date="2016-10" db="EMBL/GenBank/DDBJ databases">
        <title>Comparative genome analysis of multiple Pseudomonas spp. focuses on biocontrol and plant growth promoting traits.</title>
        <authorList>
            <person name="Tao X.-Y."/>
            <person name="Taylor C.G."/>
        </authorList>
    </citation>
    <scope>NUCLEOTIDE SEQUENCE [LARGE SCALE GENOMIC DNA]</scope>
    <source>
        <strain evidence="8 9">48C10</strain>
    </source>
</reference>
<comment type="caution">
    <text evidence="8">The sequence shown here is derived from an EMBL/GenBank/DDBJ whole genome shotgun (WGS) entry which is preliminary data.</text>
</comment>
<dbReference type="InterPro" id="IPR003856">
    <property type="entry name" value="LPS_length_determ_N"/>
</dbReference>
<feature type="transmembrane region" description="Helical" evidence="6">
    <location>
        <begin position="28"/>
        <end position="46"/>
    </location>
</feature>
<dbReference type="Pfam" id="PF02706">
    <property type="entry name" value="Wzz"/>
    <property type="match status" value="1"/>
</dbReference>
<dbReference type="AlphaFoldDB" id="A0A423I832"/>
<evidence type="ECO:0000256" key="3">
    <source>
        <dbReference type="ARBA" id="ARBA00022692"/>
    </source>
</evidence>